<accession>A0A7V7KW61</accession>
<sequence>MDTVEIEKSSIKLDSKVAQTCAAALKDKGWVFVPGQQWKNSFSLSLEQWSGFAAYWNNLMLDNHMGDNGKYRYRRYSSFQVTPSTGRILLNPHEPYMQPRSVNPLNGDTKRYYSPLEQGLVNHPFFESLLLGLGRIYDQASGENEEWNVKLHPYRILAEESSPGKPTPEGLHRDGVDFIAMMLVDRVGVEGGVTTITDSNRTFLFSKTMTSPMDIILGDDHRVMHEVSAVSSPDLPGYRDALVIAFARAIANE</sequence>
<keyword evidence="2" id="KW-1185">Reference proteome</keyword>
<dbReference type="Proteomes" id="UP000463138">
    <property type="component" value="Unassembled WGS sequence"/>
</dbReference>
<dbReference type="EMBL" id="QOVF01000001">
    <property type="protein sequence ID" value="KAA0696100.1"/>
    <property type="molecule type" value="Genomic_DNA"/>
</dbReference>
<dbReference type="InterPro" id="IPR018724">
    <property type="entry name" value="2OG-Fe_dioxygenase"/>
</dbReference>
<dbReference type="GO" id="GO:0051213">
    <property type="term" value="F:dioxygenase activity"/>
    <property type="evidence" value="ECO:0007669"/>
    <property type="project" value="InterPro"/>
</dbReference>
<protein>
    <recommendedName>
        <fullName evidence="3">2OG-Fe dioxygenase family protein</fullName>
    </recommendedName>
</protein>
<dbReference type="AlphaFoldDB" id="A0A7V7KW61"/>
<gene>
    <name evidence="1" type="ORF">DT594_01700</name>
</gene>
<comment type="caution">
    <text evidence="1">The sequence shown here is derived from an EMBL/GenBank/DDBJ whole genome shotgun (WGS) entry which is preliminary data.</text>
</comment>
<dbReference type="RefSeq" id="WP_149331089.1">
    <property type="nucleotide sequence ID" value="NZ_QOVF01000001.1"/>
</dbReference>
<dbReference type="Pfam" id="PF10014">
    <property type="entry name" value="2OG-Fe_Oxy_2"/>
    <property type="match status" value="1"/>
</dbReference>
<reference evidence="1 2" key="1">
    <citation type="submission" date="2018-07" db="EMBL/GenBank/DDBJ databases">
        <title>Pseudomonas laoshanensis sp. nov., isolated from soil.</title>
        <authorList>
            <person name="Sun J."/>
            <person name="Yu L."/>
            <person name="Wang M."/>
            <person name="Zhang C."/>
        </authorList>
    </citation>
    <scope>NUCLEOTIDE SEQUENCE [LARGE SCALE GENOMIC DNA]</scope>
    <source>
        <strain evidence="1 2">Y22</strain>
    </source>
</reference>
<dbReference type="OrthoDB" id="6681382at2"/>
<name>A0A7V7KW61_9GAMM</name>
<evidence type="ECO:0008006" key="3">
    <source>
        <dbReference type="Google" id="ProtNLM"/>
    </source>
</evidence>
<proteinExistence type="predicted"/>
<evidence type="ECO:0000313" key="2">
    <source>
        <dbReference type="Proteomes" id="UP000463138"/>
    </source>
</evidence>
<organism evidence="1 2">
    <name type="scientific">Halopseudomonas laoshanensis</name>
    <dbReference type="NCBI Taxonomy" id="2268758"/>
    <lineage>
        <taxon>Bacteria</taxon>
        <taxon>Pseudomonadati</taxon>
        <taxon>Pseudomonadota</taxon>
        <taxon>Gammaproteobacteria</taxon>
        <taxon>Pseudomonadales</taxon>
        <taxon>Pseudomonadaceae</taxon>
        <taxon>Halopseudomonas</taxon>
    </lineage>
</organism>
<dbReference type="Gene3D" id="2.60.120.620">
    <property type="entry name" value="q2cbj1_9rhob like domain"/>
    <property type="match status" value="1"/>
</dbReference>
<evidence type="ECO:0000313" key="1">
    <source>
        <dbReference type="EMBL" id="KAA0696100.1"/>
    </source>
</evidence>